<evidence type="ECO:0000313" key="2">
    <source>
        <dbReference type="EMBL" id="AMD92616.1"/>
    </source>
</evidence>
<dbReference type="AlphaFoldDB" id="A0A109W5U4"/>
<keyword evidence="1" id="KW-0732">Signal</keyword>
<dbReference type="EMBL" id="CP014230">
    <property type="protein sequence ID" value="AMD92616.1"/>
    <property type="molecule type" value="Genomic_DNA"/>
</dbReference>
<dbReference type="OrthoDB" id="5464498at2"/>
<evidence type="ECO:0000313" key="3">
    <source>
        <dbReference type="Proteomes" id="UP000063964"/>
    </source>
</evidence>
<proteinExistence type="predicted"/>
<feature type="chain" id="PRO_5007141335" description="Porin domain-containing protein" evidence="1">
    <location>
        <begin position="24"/>
        <end position="434"/>
    </location>
</feature>
<reference evidence="3" key="1">
    <citation type="submission" date="2016-02" db="EMBL/GenBank/DDBJ databases">
        <authorList>
            <person name="Holder M.E."/>
            <person name="Ajami N.J."/>
            <person name="Petrosino J.F."/>
        </authorList>
    </citation>
    <scope>NUCLEOTIDE SEQUENCE [LARGE SCALE GENOMIC DNA]</scope>
    <source>
        <strain evidence="3">DSM 12838</strain>
    </source>
</reference>
<evidence type="ECO:0000256" key="1">
    <source>
        <dbReference type="SAM" id="SignalP"/>
    </source>
</evidence>
<organism evidence="2 3">
    <name type="scientific">Desulfomicrobium orale DSM 12838</name>
    <dbReference type="NCBI Taxonomy" id="888061"/>
    <lineage>
        <taxon>Bacteria</taxon>
        <taxon>Pseudomonadati</taxon>
        <taxon>Thermodesulfobacteriota</taxon>
        <taxon>Desulfovibrionia</taxon>
        <taxon>Desulfovibrionales</taxon>
        <taxon>Desulfomicrobiaceae</taxon>
        <taxon>Desulfomicrobium</taxon>
    </lineage>
</organism>
<dbReference type="SUPFAM" id="SSF56935">
    <property type="entry name" value="Porins"/>
    <property type="match status" value="1"/>
</dbReference>
<dbReference type="NCBIfam" id="NF033939">
    <property type="entry name" value="DESULF_POR1"/>
    <property type="match status" value="1"/>
</dbReference>
<dbReference type="Proteomes" id="UP000063964">
    <property type="component" value="Chromosome"/>
</dbReference>
<feature type="signal peptide" evidence="1">
    <location>
        <begin position="1"/>
        <end position="23"/>
    </location>
</feature>
<evidence type="ECO:0008006" key="4">
    <source>
        <dbReference type="Google" id="ProtNLM"/>
    </source>
</evidence>
<keyword evidence="3" id="KW-1185">Reference proteome</keyword>
<name>A0A109W5U4_9BACT</name>
<dbReference type="KEGG" id="doa:AXF15_05470"/>
<dbReference type="RefSeq" id="WP_066604427.1">
    <property type="nucleotide sequence ID" value="NZ_CP014230.1"/>
</dbReference>
<dbReference type="STRING" id="888061.AXF15_05470"/>
<protein>
    <recommendedName>
        <fullName evidence="4">Porin domain-containing protein</fullName>
    </recommendedName>
</protein>
<accession>A0A109W5U4</accession>
<gene>
    <name evidence="2" type="ORF">AXF15_05470</name>
</gene>
<sequence>MKRFAFVALLAALCFGVASSASATELKVKGNLDVYGIWSANLNDFNSDVPDADNYATTQRMRTYFTFLAHENLKAVLGLEMDHVWGQGGADWGTDGKGEIEIKHAYLDFNFPDTQVNVKAGLQEVALPSVFGNPIFDDDAAALMVSAPINDMVGVTVAYTRGVDGSDNFDASGKDKDDLDMAFLAVPVTTDALDITPYFAYAWAGKNTAAPAGSGGVGSNFAINDDATAWWLGLNAEIKVLDPLTFAADVIYGQGRTDDKDMKTKGWYAALAASYKFDMLTATLFSTYGTGVDDAKADKQTFLPTLAEGWGVTPYIGGVRAFNTGYDSFFSDAYGPVSDGTGLWTVGLDLNDITFVENLSHRLMVVYAQGTSDKNAGVSFDTKDSAWEVYLVNKYMIYENLAAINELGFLAPHLKDVKGEDPSYFGTIGFQYKF</sequence>
<dbReference type="InterPro" id="IPR059232">
    <property type="entry name" value="Porin_put"/>
</dbReference>